<reference evidence="1" key="2">
    <citation type="submission" date="2013-11" db="EMBL/GenBank/DDBJ databases">
        <title>Draft genome sequence of Anaerostipes caccae (DSM 14662).</title>
        <authorList>
            <person name="Sudarsanam P."/>
            <person name="Ley R."/>
            <person name="Guruge J."/>
            <person name="Turnbaugh P.J."/>
            <person name="Mahowald M."/>
            <person name="Liep D."/>
            <person name="Gordon J."/>
        </authorList>
    </citation>
    <scope>NUCLEOTIDE SEQUENCE</scope>
    <source>
        <strain evidence="1">DSM 14662</strain>
    </source>
</reference>
<sequence length="378" mass="43118">MKIEGYCLSTQRSSPMSTNIFDYLAWRGDLSFQECRINEVDSLILSCLSYIRFPGIVPGISESGSVTIKEASDAFFSQDRENRRTRTKEDERLLRMLGESRRFGPLRLSRYADRLSREQEKQFSAVTILFEDHSAFFAFRGADSTLVGWKEDFNMAFMPVIPAQKEALEYLIRGAEQTGGPLLCGGHSKGGNLAVFATSACPKAMQRRIQTVYNHDGPGFEKEMLKSEGYLSVSDRIHTFLPQSSVVGMLLDHEDDYTVIHSTQTGLLQHDPYSWEVMGPEFIRVKSVSTSSEFIDRTLKNWLSGLSSSERKDFFNSLYQIFSATDAETLQDLPVCWIKNFRKVSKRLLDVSPENRRMLHRTFFRLLDAGKEALLKEL</sequence>
<dbReference type="Proteomes" id="UP000004935">
    <property type="component" value="Unassembled WGS sequence"/>
</dbReference>
<dbReference type="EMBL" id="ABAX03000013">
    <property type="protein sequence ID" value="EDR97338.1"/>
    <property type="molecule type" value="Genomic_DNA"/>
</dbReference>
<reference evidence="1" key="1">
    <citation type="submission" date="2007-11" db="EMBL/GenBank/DDBJ databases">
        <authorList>
            <person name="Fulton L."/>
            <person name="Clifton S."/>
            <person name="Fulton B."/>
            <person name="Xu J."/>
            <person name="Minx P."/>
            <person name="Pepin K.H."/>
            <person name="Johnson M."/>
            <person name="Thiruvilangam P."/>
            <person name="Bhonagiri V."/>
            <person name="Nash W.E."/>
            <person name="Mardis E.R."/>
            <person name="Wilson R.K."/>
        </authorList>
    </citation>
    <scope>NUCLEOTIDE SEQUENCE [LARGE SCALE GENOMIC DNA]</scope>
    <source>
        <strain evidence="1">DSM 14662</strain>
    </source>
</reference>
<accession>B0MEF0</accession>
<evidence type="ECO:0000313" key="1">
    <source>
        <dbReference type="EMBL" id="EDR97338.1"/>
    </source>
</evidence>
<gene>
    <name evidence="1" type="ORF">ANACAC_01945</name>
</gene>
<name>B0MEF0_ANACD</name>
<protein>
    <recommendedName>
        <fullName evidence="3">DUF2974 domain-containing protein</fullName>
    </recommendedName>
</protein>
<proteinExistence type="predicted"/>
<dbReference type="Pfam" id="PF11187">
    <property type="entry name" value="Mbeg1-like"/>
    <property type="match status" value="1"/>
</dbReference>
<dbReference type="STRING" id="411490.ANACAC_01945"/>
<dbReference type="InterPro" id="IPR024499">
    <property type="entry name" value="Mbeg1-like"/>
</dbReference>
<dbReference type="HOGENOM" id="CLU_043142_2_0_9"/>
<dbReference type="eggNOG" id="COG0400">
    <property type="taxonomic scope" value="Bacteria"/>
</dbReference>
<dbReference type="SUPFAM" id="SSF53474">
    <property type="entry name" value="alpha/beta-Hydrolases"/>
    <property type="match status" value="1"/>
</dbReference>
<organism evidence="1 2">
    <name type="scientific">Anaerostipes caccae (strain DSM 14662 / CCUG 47493 / JCM 13470 / NCIMB 13811 / L1-92)</name>
    <dbReference type="NCBI Taxonomy" id="411490"/>
    <lineage>
        <taxon>Bacteria</taxon>
        <taxon>Bacillati</taxon>
        <taxon>Bacillota</taxon>
        <taxon>Clostridia</taxon>
        <taxon>Lachnospirales</taxon>
        <taxon>Lachnospiraceae</taxon>
        <taxon>Anaerostipes</taxon>
    </lineage>
</organism>
<dbReference type="ESTHER" id="9firm-b0mef0">
    <property type="family name" value="Mbeg1-like"/>
</dbReference>
<dbReference type="AlphaFoldDB" id="B0MEF0"/>
<comment type="caution">
    <text evidence="1">The sequence shown here is derived from an EMBL/GenBank/DDBJ whole genome shotgun (WGS) entry which is preliminary data.</text>
</comment>
<dbReference type="InterPro" id="IPR029058">
    <property type="entry name" value="AB_hydrolase_fold"/>
</dbReference>
<evidence type="ECO:0008006" key="3">
    <source>
        <dbReference type="Google" id="ProtNLM"/>
    </source>
</evidence>
<evidence type="ECO:0000313" key="2">
    <source>
        <dbReference type="Proteomes" id="UP000004935"/>
    </source>
</evidence>
<keyword evidence="2" id="KW-1185">Reference proteome</keyword>